<dbReference type="Proteomes" id="UP001594351">
    <property type="component" value="Unassembled WGS sequence"/>
</dbReference>
<comment type="caution">
    <text evidence="1">The sequence shown here is derived from an EMBL/GenBank/DDBJ whole genome shotgun (WGS) entry which is preliminary data.</text>
</comment>
<evidence type="ECO:0000313" key="2">
    <source>
        <dbReference type="Proteomes" id="UP001594351"/>
    </source>
</evidence>
<dbReference type="CDD" id="cd12870">
    <property type="entry name" value="MqsA"/>
    <property type="match status" value="1"/>
</dbReference>
<reference evidence="1 2" key="1">
    <citation type="submission" date="2024-09" db="EMBL/GenBank/DDBJ databases">
        <title>Laminarin stimulates single cell rates of sulfate reduction while oxygen inhibits transcriptomic activity in coastal marine sediment.</title>
        <authorList>
            <person name="Lindsay M."/>
            <person name="Orcutt B."/>
            <person name="Emerson D."/>
            <person name="Stepanauskas R."/>
            <person name="D'Angelo T."/>
        </authorList>
    </citation>
    <scope>NUCLEOTIDE SEQUENCE [LARGE SCALE GENOMIC DNA]</scope>
    <source>
        <strain evidence="1">SAG AM-311-K15</strain>
    </source>
</reference>
<dbReference type="Gene3D" id="3.10.20.860">
    <property type="match status" value="1"/>
</dbReference>
<sequence length="77" mass="8770">MKMQCDMCGKHNAKIRKITKSFGKGSNIFIIENIPLIICPDCGESYYTADTLYEIERLKGNKKAHSQNRMIPVAEFS</sequence>
<evidence type="ECO:0000313" key="1">
    <source>
        <dbReference type="EMBL" id="MFC1852880.1"/>
    </source>
</evidence>
<protein>
    <submittedName>
        <fullName evidence="1">Type II toxin-antitoxin system MqsA family antitoxin</fullName>
    </submittedName>
</protein>
<gene>
    <name evidence="1" type="ORF">ACFL27_21995</name>
</gene>
<dbReference type="EMBL" id="JBHPBY010000382">
    <property type="protein sequence ID" value="MFC1852880.1"/>
    <property type="molecule type" value="Genomic_DNA"/>
</dbReference>
<organism evidence="1 2">
    <name type="scientific">candidate division CSSED10-310 bacterium</name>
    <dbReference type="NCBI Taxonomy" id="2855610"/>
    <lineage>
        <taxon>Bacteria</taxon>
        <taxon>Bacteria division CSSED10-310</taxon>
    </lineage>
</organism>
<accession>A0ABV6Z344</accession>
<name>A0ABV6Z344_UNCC1</name>
<dbReference type="InterPro" id="IPR022453">
    <property type="entry name" value="Znf_MqsA-type"/>
</dbReference>
<dbReference type="NCBIfam" id="TIGR03831">
    <property type="entry name" value="YgiT_finger"/>
    <property type="match status" value="1"/>
</dbReference>
<keyword evidence="2" id="KW-1185">Reference proteome</keyword>
<proteinExistence type="predicted"/>